<sequence>MAANGLAGAHLSTGSPECCVCPVCRVIAAMRDPSPEFADRLAEGAADLATGVASMLRSLSGAAHHAASAAGATHDAGPGGPDGDEPVDDPWRAATSTPPTSPPPRAPMARKAVKKAAVPPRDTATAPATGQDEGDSGTEEST</sequence>
<name>A0ABN2JZ33_9ACTN</name>
<reference evidence="2 3" key="1">
    <citation type="journal article" date="2019" name="Int. J. Syst. Evol. Microbiol.">
        <title>The Global Catalogue of Microorganisms (GCM) 10K type strain sequencing project: providing services to taxonomists for standard genome sequencing and annotation.</title>
        <authorList>
            <consortium name="The Broad Institute Genomics Platform"/>
            <consortium name="The Broad Institute Genome Sequencing Center for Infectious Disease"/>
            <person name="Wu L."/>
            <person name="Ma J."/>
        </authorList>
    </citation>
    <scope>NUCLEOTIDE SEQUENCE [LARGE SCALE GENOMIC DNA]</scope>
    <source>
        <strain evidence="2 3">JCM 13249</strain>
    </source>
</reference>
<feature type="compositionally biased region" description="Low complexity" evidence="1">
    <location>
        <begin position="59"/>
        <end position="76"/>
    </location>
</feature>
<dbReference type="Proteomes" id="UP001500655">
    <property type="component" value="Unassembled WGS sequence"/>
</dbReference>
<comment type="caution">
    <text evidence="2">The sequence shown here is derived from an EMBL/GenBank/DDBJ whole genome shotgun (WGS) entry which is preliminary data.</text>
</comment>
<organism evidence="2 3">
    <name type="scientific">Luedemannella helvata</name>
    <dbReference type="NCBI Taxonomy" id="349315"/>
    <lineage>
        <taxon>Bacteria</taxon>
        <taxon>Bacillati</taxon>
        <taxon>Actinomycetota</taxon>
        <taxon>Actinomycetes</taxon>
        <taxon>Micromonosporales</taxon>
        <taxon>Micromonosporaceae</taxon>
        <taxon>Luedemannella</taxon>
    </lineage>
</organism>
<gene>
    <name evidence="2" type="ORF">GCM10009681_14020</name>
</gene>
<evidence type="ECO:0000256" key="1">
    <source>
        <dbReference type="SAM" id="MobiDB-lite"/>
    </source>
</evidence>
<feature type="compositionally biased region" description="Acidic residues" evidence="1">
    <location>
        <begin position="132"/>
        <end position="142"/>
    </location>
</feature>
<accession>A0ABN2JZ33</accession>
<dbReference type="EMBL" id="BAAALS010000005">
    <property type="protein sequence ID" value="GAA1744345.1"/>
    <property type="molecule type" value="Genomic_DNA"/>
</dbReference>
<feature type="region of interest" description="Disordered" evidence="1">
    <location>
        <begin position="59"/>
        <end position="142"/>
    </location>
</feature>
<evidence type="ECO:0000313" key="3">
    <source>
        <dbReference type="Proteomes" id="UP001500655"/>
    </source>
</evidence>
<proteinExistence type="predicted"/>
<evidence type="ECO:0000313" key="2">
    <source>
        <dbReference type="EMBL" id="GAA1744345.1"/>
    </source>
</evidence>
<feature type="compositionally biased region" description="Low complexity" evidence="1">
    <location>
        <begin position="107"/>
        <end position="121"/>
    </location>
</feature>
<keyword evidence="3" id="KW-1185">Reference proteome</keyword>
<protein>
    <submittedName>
        <fullName evidence="2">Uncharacterized protein</fullName>
    </submittedName>
</protein>